<feature type="non-terminal residue" evidence="1">
    <location>
        <position position="173"/>
    </location>
</feature>
<dbReference type="InterPro" id="IPR052194">
    <property type="entry name" value="MESH1"/>
</dbReference>
<dbReference type="AlphaFoldDB" id="A0A6S6TX13"/>
<dbReference type="Gene3D" id="1.10.3210.10">
    <property type="entry name" value="Hypothetical protein af1432"/>
    <property type="match status" value="1"/>
</dbReference>
<gene>
    <name evidence="1" type="ORF">HELGO_WM47639</name>
</gene>
<dbReference type="PANTHER" id="PTHR46246">
    <property type="entry name" value="GUANOSINE-3',5'-BIS(DIPHOSPHATE) 3'-PYROPHOSPHOHYDROLASE MESH1"/>
    <property type="match status" value="1"/>
</dbReference>
<evidence type="ECO:0000313" key="1">
    <source>
        <dbReference type="EMBL" id="CAA6823994.1"/>
    </source>
</evidence>
<proteinExistence type="predicted"/>
<dbReference type="SUPFAM" id="SSF109604">
    <property type="entry name" value="HD-domain/PDEase-like"/>
    <property type="match status" value="1"/>
</dbReference>
<dbReference type="EMBL" id="CACVAQ010000336">
    <property type="protein sequence ID" value="CAA6823994.1"/>
    <property type="molecule type" value="Genomic_DNA"/>
</dbReference>
<name>A0A6S6TX13_9BACT</name>
<reference evidence="1" key="1">
    <citation type="submission" date="2020-01" db="EMBL/GenBank/DDBJ databases">
        <authorList>
            <person name="Meier V. D."/>
            <person name="Meier V D."/>
        </authorList>
    </citation>
    <scope>NUCLEOTIDE SEQUENCE</scope>
    <source>
        <strain evidence="1">HLG_WM_MAG_10</strain>
    </source>
</reference>
<organism evidence="1">
    <name type="scientific">uncultured Aureispira sp</name>
    <dbReference type="NCBI Taxonomy" id="1331704"/>
    <lineage>
        <taxon>Bacteria</taxon>
        <taxon>Pseudomonadati</taxon>
        <taxon>Bacteroidota</taxon>
        <taxon>Saprospiria</taxon>
        <taxon>Saprospirales</taxon>
        <taxon>Saprospiraceae</taxon>
        <taxon>Aureispira</taxon>
        <taxon>environmental samples</taxon>
    </lineage>
</organism>
<dbReference type="GO" id="GO:0008893">
    <property type="term" value="F:guanosine-3',5'-bis(diphosphate) 3'-diphosphatase activity"/>
    <property type="evidence" value="ECO:0007669"/>
    <property type="project" value="TreeGrafter"/>
</dbReference>
<dbReference type="PANTHER" id="PTHR46246:SF1">
    <property type="entry name" value="GUANOSINE-3',5'-BIS(DIPHOSPHATE) 3'-PYROPHOSPHOHYDROLASE MESH1"/>
    <property type="match status" value="1"/>
</dbReference>
<keyword evidence="1" id="KW-0378">Hydrolase</keyword>
<sequence>MWNQDSYLKTLIFAGHAHRKQKVPSSEMSYVVHITNVAMEVANALIQGENKDLDGTFAIQCALLHDTIEDTAVTYEVLVAEFGIKVADGVLALTKNETLPKEAQMADSLKRIVQEGKEVRLVKMADRINNLQKPPKHWDTAKMMRYQKEAQFILEELGGVHAYIEARLKQKME</sequence>
<accession>A0A6S6TX13</accession>
<dbReference type="Pfam" id="PF13328">
    <property type="entry name" value="HD_4"/>
    <property type="match status" value="1"/>
</dbReference>
<protein>
    <submittedName>
        <fullName evidence="1">Bifunctional (P)ppGpp synthetase/guanosine-3',5'-bis(Diphosphate) 3'-pyrophosphohydrolase</fullName>
    </submittedName>
</protein>